<dbReference type="RefSeq" id="WP_282210955.1">
    <property type="nucleotide sequence ID" value="NZ_CP118247.1"/>
</dbReference>
<reference evidence="2 3" key="1">
    <citation type="submission" date="2023-02" db="EMBL/GenBank/DDBJ databases">
        <title>Devosia chondri sp. nov., isolated from the phycosphere of marine algae.</title>
        <authorList>
            <person name="Kim J.M."/>
            <person name="Lee J.K."/>
            <person name="Choi B.J."/>
            <person name="Bayburt H."/>
            <person name="Jeon C.O."/>
        </authorList>
    </citation>
    <scope>NUCLEOTIDE SEQUENCE [LARGE SCALE GENOMIC DNA]</scope>
    <source>
        <strain evidence="2 3">G2-5</strain>
    </source>
</reference>
<dbReference type="Gene3D" id="3.20.20.100">
    <property type="entry name" value="NADP-dependent oxidoreductase domain"/>
    <property type="match status" value="1"/>
</dbReference>
<dbReference type="PANTHER" id="PTHR42686">
    <property type="entry name" value="GH17980P-RELATED"/>
    <property type="match status" value="1"/>
</dbReference>
<sequence>MSQQALKQRRVGQTSLQVTELGLGCASLAGIGGAVPADQARATVEHALDCGINYVDAAPQYGFGRAEHLAGDVLRQRRDGVILSTKVGRLLKPVHGERKSPHNWVDPLPFDEVYDYTYDGVMRSFEDSLQRLGVNKIDILYVHDIGFATHGSDANKQLWQQLSTGGYKALRELRDAGVISAIGLGVNEWEILMEAFELGDWDVFLLAGRYTLLEQTSLDPFLTTCIKRKASVVIGGPFNSGILVGGTTFNYAKAPEAVVDKVRRLEAVCNEFDVPLPAAALQFPLTHPAVCNVLPGPRSPAELDGILDWWKIDIPDALWTALADQKLLAPGTPVPGGAA</sequence>
<feature type="domain" description="NADP-dependent oxidoreductase" evidence="1">
    <location>
        <begin position="20"/>
        <end position="321"/>
    </location>
</feature>
<name>A0ABY7YVQ8_9HYPH</name>
<proteinExistence type="predicted"/>
<dbReference type="SUPFAM" id="SSF51430">
    <property type="entry name" value="NAD(P)-linked oxidoreductase"/>
    <property type="match status" value="1"/>
</dbReference>
<gene>
    <name evidence="2" type="ORF">PSQ90_14290</name>
</gene>
<dbReference type="PANTHER" id="PTHR42686:SF1">
    <property type="entry name" value="GH17980P-RELATED"/>
    <property type="match status" value="1"/>
</dbReference>
<dbReference type="Pfam" id="PF00248">
    <property type="entry name" value="Aldo_ket_red"/>
    <property type="match status" value="1"/>
</dbReference>
<dbReference type="EMBL" id="CP118247">
    <property type="protein sequence ID" value="WDR05436.1"/>
    <property type="molecule type" value="Genomic_DNA"/>
</dbReference>
<dbReference type="Proteomes" id="UP001222118">
    <property type="component" value="Chromosome"/>
</dbReference>
<evidence type="ECO:0000313" key="2">
    <source>
        <dbReference type="EMBL" id="WDR05436.1"/>
    </source>
</evidence>
<dbReference type="InterPro" id="IPR036812">
    <property type="entry name" value="NAD(P)_OxRdtase_dom_sf"/>
</dbReference>
<evidence type="ECO:0000259" key="1">
    <source>
        <dbReference type="Pfam" id="PF00248"/>
    </source>
</evidence>
<organism evidence="2 3">
    <name type="scientific">Devosia rhodophyticola</name>
    <dbReference type="NCBI Taxonomy" id="3026423"/>
    <lineage>
        <taxon>Bacteria</taxon>
        <taxon>Pseudomonadati</taxon>
        <taxon>Pseudomonadota</taxon>
        <taxon>Alphaproteobacteria</taxon>
        <taxon>Hyphomicrobiales</taxon>
        <taxon>Devosiaceae</taxon>
        <taxon>Devosia</taxon>
    </lineage>
</organism>
<keyword evidence="3" id="KW-1185">Reference proteome</keyword>
<dbReference type="InterPro" id="IPR020471">
    <property type="entry name" value="AKR"/>
</dbReference>
<accession>A0ABY7YVQ8</accession>
<protein>
    <submittedName>
        <fullName evidence="2">Aldo/keto reductase</fullName>
    </submittedName>
</protein>
<evidence type="ECO:0000313" key="3">
    <source>
        <dbReference type="Proteomes" id="UP001222118"/>
    </source>
</evidence>
<dbReference type="InterPro" id="IPR023210">
    <property type="entry name" value="NADP_OxRdtase_dom"/>
</dbReference>